<accession>A0A9P5WZT0</accession>
<comment type="caution">
    <text evidence="1">The sequence shown here is derived from an EMBL/GenBank/DDBJ whole genome shotgun (WGS) entry which is preliminary data.</text>
</comment>
<sequence>LNITVHWTLSTPEWTQTAILVSEHHYHKHLDHLELLVVFQLFELSKMNMSQTGLFPS</sequence>
<organism evidence="1 2">
    <name type="scientific">Macrolepiota fuliginosa MF-IS2</name>
    <dbReference type="NCBI Taxonomy" id="1400762"/>
    <lineage>
        <taxon>Eukaryota</taxon>
        <taxon>Fungi</taxon>
        <taxon>Dikarya</taxon>
        <taxon>Basidiomycota</taxon>
        <taxon>Agaricomycotina</taxon>
        <taxon>Agaricomycetes</taxon>
        <taxon>Agaricomycetidae</taxon>
        <taxon>Agaricales</taxon>
        <taxon>Agaricineae</taxon>
        <taxon>Agaricaceae</taxon>
        <taxon>Macrolepiota</taxon>
    </lineage>
</organism>
<dbReference type="Proteomes" id="UP000807342">
    <property type="component" value="Unassembled WGS sequence"/>
</dbReference>
<keyword evidence="2" id="KW-1185">Reference proteome</keyword>
<evidence type="ECO:0000313" key="2">
    <source>
        <dbReference type="Proteomes" id="UP000807342"/>
    </source>
</evidence>
<reference evidence="1" key="1">
    <citation type="submission" date="2020-11" db="EMBL/GenBank/DDBJ databases">
        <authorList>
            <consortium name="DOE Joint Genome Institute"/>
            <person name="Ahrendt S."/>
            <person name="Riley R."/>
            <person name="Andreopoulos W."/>
            <person name="Labutti K."/>
            <person name="Pangilinan J."/>
            <person name="Ruiz-Duenas F.J."/>
            <person name="Barrasa J.M."/>
            <person name="Sanchez-Garcia M."/>
            <person name="Camarero S."/>
            <person name="Miyauchi S."/>
            <person name="Serrano A."/>
            <person name="Linde D."/>
            <person name="Babiker R."/>
            <person name="Drula E."/>
            <person name="Ayuso-Fernandez I."/>
            <person name="Pacheco R."/>
            <person name="Padilla G."/>
            <person name="Ferreira P."/>
            <person name="Barriuso J."/>
            <person name="Kellner H."/>
            <person name="Castanera R."/>
            <person name="Alfaro M."/>
            <person name="Ramirez L."/>
            <person name="Pisabarro A.G."/>
            <person name="Kuo A."/>
            <person name="Tritt A."/>
            <person name="Lipzen A."/>
            <person name="He G."/>
            <person name="Yan M."/>
            <person name="Ng V."/>
            <person name="Cullen D."/>
            <person name="Martin F."/>
            <person name="Rosso M.-N."/>
            <person name="Henrissat B."/>
            <person name="Hibbett D."/>
            <person name="Martinez A.T."/>
            <person name="Grigoriev I.V."/>
        </authorList>
    </citation>
    <scope>NUCLEOTIDE SEQUENCE</scope>
    <source>
        <strain evidence="1">MF-IS2</strain>
    </source>
</reference>
<proteinExistence type="predicted"/>
<dbReference type="EMBL" id="MU152222">
    <property type="protein sequence ID" value="KAF9440846.1"/>
    <property type="molecule type" value="Genomic_DNA"/>
</dbReference>
<feature type="non-terminal residue" evidence="1">
    <location>
        <position position="57"/>
    </location>
</feature>
<feature type="non-terminal residue" evidence="1">
    <location>
        <position position="1"/>
    </location>
</feature>
<evidence type="ECO:0000313" key="1">
    <source>
        <dbReference type="EMBL" id="KAF9440846.1"/>
    </source>
</evidence>
<gene>
    <name evidence="1" type="ORF">P691DRAFT_618846</name>
</gene>
<protein>
    <submittedName>
        <fullName evidence="1">Uncharacterized protein</fullName>
    </submittedName>
</protein>
<dbReference type="AlphaFoldDB" id="A0A9P5WZT0"/>
<name>A0A9P5WZT0_9AGAR</name>